<evidence type="ECO:0000256" key="6">
    <source>
        <dbReference type="SAM" id="MobiDB-lite"/>
    </source>
</evidence>
<reference evidence="8 9" key="1">
    <citation type="submission" date="2016-10" db="EMBL/GenBank/DDBJ databases">
        <authorList>
            <person name="de Groot N.N."/>
        </authorList>
    </citation>
    <scope>NUCLEOTIDE SEQUENCE [LARGE SCALE GENOMIC DNA]</scope>
    <source>
        <strain evidence="8 9">CGMCC 1.7059</strain>
    </source>
</reference>
<feature type="region of interest" description="Disordered" evidence="6">
    <location>
        <begin position="379"/>
        <end position="403"/>
    </location>
</feature>
<evidence type="ECO:0000313" key="9">
    <source>
        <dbReference type="Proteomes" id="UP000199675"/>
    </source>
</evidence>
<evidence type="ECO:0000256" key="5">
    <source>
        <dbReference type="PROSITE-ProRule" id="PRU01240"/>
    </source>
</evidence>
<evidence type="ECO:0000256" key="4">
    <source>
        <dbReference type="ARBA" id="ARBA00022825"/>
    </source>
</evidence>
<evidence type="ECO:0000256" key="2">
    <source>
        <dbReference type="ARBA" id="ARBA00022670"/>
    </source>
</evidence>
<keyword evidence="4 5" id="KW-0720">Serine protease</keyword>
<dbReference type="InterPro" id="IPR050131">
    <property type="entry name" value="Peptidase_S8_subtilisin-like"/>
</dbReference>
<dbReference type="PROSITE" id="PS51892">
    <property type="entry name" value="SUBTILASE"/>
    <property type="match status" value="1"/>
</dbReference>
<evidence type="ECO:0000256" key="3">
    <source>
        <dbReference type="ARBA" id="ARBA00022801"/>
    </source>
</evidence>
<dbReference type="PRINTS" id="PR00723">
    <property type="entry name" value="SUBTILISIN"/>
</dbReference>
<dbReference type="SUPFAM" id="SSF52743">
    <property type="entry name" value="Subtilisin-like"/>
    <property type="match status" value="1"/>
</dbReference>
<dbReference type="InterPro" id="IPR000209">
    <property type="entry name" value="Peptidase_S8/S53_dom"/>
</dbReference>
<dbReference type="Pfam" id="PF00082">
    <property type="entry name" value="Peptidase_S8"/>
    <property type="match status" value="1"/>
</dbReference>
<protein>
    <submittedName>
        <fullName evidence="8">Serine protease</fullName>
    </submittedName>
</protein>
<name>A0A1H2T591_9GAMM</name>
<gene>
    <name evidence="8" type="ORF">SAMN04487960_102341</name>
</gene>
<dbReference type="InterPro" id="IPR023828">
    <property type="entry name" value="Peptidase_S8_Ser-AS"/>
</dbReference>
<proteinExistence type="inferred from homology"/>
<evidence type="ECO:0000313" key="8">
    <source>
        <dbReference type="EMBL" id="SDW39000.1"/>
    </source>
</evidence>
<feature type="active site" description="Charge relay system" evidence="5">
    <location>
        <position position="339"/>
    </location>
</feature>
<dbReference type="Proteomes" id="UP000199675">
    <property type="component" value="Unassembled WGS sequence"/>
</dbReference>
<feature type="active site" description="Charge relay system" evidence="5">
    <location>
        <position position="578"/>
    </location>
</feature>
<dbReference type="InterPro" id="IPR017309">
    <property type="entry name" value="Pept_S8A_subtilisin_proteobac"/>
</dbReference>
<dbReference type="PANTHER" id="PTHR43806">
    <property type="entry name" value="PEPTIDASE S8"/>
    <property type="match status" value="1"/>
</dbReference>
<evidence type="ECO:0000256" key="1">
    <source>
        <dbReference type="ARBA" id="ARBA00011073"/>
    </source>
</evidence>
<keyword evidence="3 5" id="KW-0378">Hydrolase</keyword>
<organism evidence="8 9">
    <name type="scientific">Marinobacter mobilis</name>
    <dbReference type="NCBI Taxonomy" id="488533"/>
    <lineage>
        <taxon>Bacteria</taxon>
        <taxon>Pseudomonadati</taxon>
        <taxon>Pseudomonadota</taxon>
        <taxon>Gammaproteobacteria</taxon>
        <taxon>Pseudomonadales</taxon>
        <taxon>Marinobacteraceae</taxon>
        <taxon>Marinobacter</taxon>
    </lineage>
</organism>
<dbReference type="AlphaFoldDB" id="A0A1H2T591"/>
<dbReference type="STRING" id="488533.SAMN04487960_102341"/>
<evidence type="ECO:0000259" key="7">
    <source>
        <dbReference type="Pfam" id="PF00082"/>
    </source>
</evidence>
<dbReference type="GO" id="GO:0004252">
    <property type="term" value="F:serine-type endopeptidase activity"/>
    <property type="evidence" value="ECO:0007669"/>
    <property type="project" value="UniProtKB-UniRule"/>
</dbReference>
<dbReference type="PANTHER" id="PTHR43806:SF11">
    <property type="entry name" value="CEREVISIN-RELATED"/>
    <property type="match status" value="1"/>
</dbReference>
<feature type="domain" description="Peptidase S8/S53" evidence="7">
    <location>
        <begin position="330"/>
        <end position="597"/>
    </location>
</feature>
<dbReference type="InterPro" id="IPR022398">
    <property type="entry name" value="Peptidase_S8_His-AS"/>
</dbReference>
<dbReference type="InterPro" id="IPR036852">
    <property type="entry name" value="Peptidase_S8/S53_dom_sf"/>
</dbReference>
<dbReference type="Gene3D" id="3.40.50.200">
    <property type="entry name" value="Peptidase S8/S53 domain"/>
    <property type="match status" value="1"/>
</dbReference>
<dbReference type="PROSITE" id="PS00137">
    <property type="entry name" value="SUBTILASE_HIS"/>
    <property type="match status" value="1"/>
</dbReference>
<dbReference type="InterPro" id="IPR015500">
    <property type="entry name" value="Peptidase_S8_subtilisin-rel"/>
</dbReference>
<accession>A0A1H2T591</accession>
<dbReference type="PROSITE" id="PS00138">
    <property type="entry name" value="SUBTILASE_SER"/>
    <property type="match status" value="1"/>
</dbReference>
<comment type="similarity">
    <text evidence="1 5">Belongs to the peptidase S8 family.</text>
</comment>
<feature type="active site" description="Charge relay system" evidence="5">
    <location>
        <position position="404"/>
    </location>
</feature>
<dbReference type="PIRSF" id="PIRSF037893">
    <property type="entry name" value="Subtilisin_rel_Maqu_2796"/>
    <property type="match status" value="1"/>
</dbReference>
<dbReference type="EMBL" id="FNNE01000002">
    <property type="protein sequence ID" value="SDW39000.1"/>
    <property type="molecule type" value="Genomic_DNA"/>
</dbReference>
<dbReference type="PROSITE" id="PS51257">
    <property type="entry name" value="PROKAR_LIPOPROTEIN"/>
    <property type="match status" value="1"/>
</dbReference>
<keyword evidence="9" id="KW-1185">Reference proteome</keyword>
<dbReference type="GO" id="GO:0006508">
    <property type="term" value="P:proteolysis"/>
    <property type="evidence" value="ECO:0007669"/>
    <property type="project" value="UniProtKB-KW"/>
</dbReference>
<keyword evidence="2 5" id="KW-0645">Protease</keyword>
<sequence length="885" mass="91295">MGFRQLGLRFGVAVVAMGLGACSGGGSSSSEVNNDALSGTITIESRTRVDSDTADDSRVGAAVSNNSPAEAQLLPESGVVGGYLSAFSGTYPRSSSSDPVFNFSADDTDVFLVQLSDGDRVSLQTFASTAVDPVVSMTIAEPGGLDVCGVDCLGTPPFTHVMSIAGSDPVTHLITVSAEGGGPFRYVLTITARNSASVSHLEFDQPELVPDQAVIVMAAGTQGSEAQLRGLSSSLAGAGLRNLGGGMWRASQTPAAIARPYSDQERPEASRQTLQWIESLRELPGVASAEPDWVVRSLAVTPDDDGLYSLQWNLPLISVPVAWLATPAAGAGVGVAVMDTGIFSSQPLTYGNWHPDLNGNVLSYTGQIVDFVSGELDNDQEDVGLRDDNPADPGSDSIQSSSFHGSHVAGIAAAVDNTQGIVGVAPEATVYPVRVLGRNGEGSLSDLLAAINWATAQPGIDVINLSLGGLPRNDTLESAINQAYDQGKLIVAAAGNEGTDTLTYPAAYNRVVGVGAVDAGRVRASYSNIGGSVDLVAPGGDASRDGNGDGNSDLIVSAWGSKASGNYVPAYAGLQGTSMAAPHVSGVYALMKGAADQAGRSLGPGDFFALMNAGSITDDVGNITEYGAGLINAIKGVDAALDGNVPTVLAASPSALQFSDLQPRQVLELMTYPESQTVTIDSVGSLPSWLSLSPMPQAGSAPPAQVAVSVDVDQLDLESSYAADIVLTYTGSASGQKLSVPVTVLRQDEQEQRNAGRHYVLLVDQQSNDGSAAAQAVVEVRDGLYHFAFSEVEPGNYLLVAGSDLDNNGNICETGEACAEYPVIGLPEPISLGIAPVSGVTMTTSFRRPTLSQLGGPRYGFSGYRVKSEGDHDVDGVRHYAGEAQ</sequence>